<organism evidence="2 3">
    <name type="scientific">Hymenobacter segetis</name>
    <dbReference type="NCBI Taxonomy" id="2025509"/>
    <lineage>
        <taxon>Bacteria</taxon>
        <taxon>Pseudomonadati</taxon>
        <taxon>Bacteroidota</taxon>
        <taxon>Cytophagia</taxon>
        <taxon>Cytophagales</taxon>
        <taxon>Hymenobacteraceae</taxon>
        <taxon>Hymenobacter</taxon>
    </lineage>
</organism>
<evidence type="ECO:0000256" key="1">
    <source>
        <dbReference type="SAM" id="SignalP"/>
    </source>
</evidence>
<proteinExistence type="predicted"/>
<feature type="signal peptide" evidence="1">
    <location>
        <begin position="1"/>
        <end position="22"/>
    </location>
</feature>
<dbReference type="EMBL" id="JBCEVZ010000006">
    <property type="protein sequence ID" value="MEL5993370.1"/>
    <property type="molecule type" value="Genomic_DNA"/>
</dbReference>
<keyword evidence="1" id="KW-0732">Signal</keyword>
<keyword evidence="3" id="KW-1185">Reference proteome</keyword>
<sequence length="186" mass="21449">MRYWSAAVAMCSLLFSACVPQAFEQVDFRSHLTQEERKSLAGGKTVDKVHTSYWRFKPRQIYWQGPLLAKQDSSGKFQFTPYGTWIGYYKSGAVRDTTVYSAKAKAWRVRFYQENGSLYVVTNTVPKTVNGRPFSESQDIQFRNGNKLDTVLIRRWGCFQNDGKTVLDEQIEFDASGRRKAVMKIK</sequence>
<evidence type="ECO:0000313" key="3">
    <source>
        <dbReference type="Proteomes" id="UP001479606"/>
    </source>
</evidence>
<protein>
    <recommendedName>
        <fullName evidence="4">Lipoprotein</fullName>
    </recommendedName>
</protein>
<accession>A0ABU9LRY3</accession>
<evidence type="ECO:0000313" key="2">
    <source>
        <dbReference type="EMBL" id="MEL5993370.1"/>
    </source>
</evidence>
<reference evidence="2 3" key="1">
    <citation type="journal article" date="2018" name="Arch. Microbiol.">
        <title>Hymenobacter segetis sp. nov., isolated from soil.</title>
        <authorList>
            <person name="Ten L.N."/>
            <person name="Lim S.J."/>
            <person name="Kim B.O."/>
            <person name="Kang I.K."/>
            <person name="Jung H.Y."/>
        </authorList>
    </citation>
    <scope>NUCLEOTIDE SEQUENCE [LARGE SCALE GENOMIC DNA]</scope>
    <source>
        <strain evidence="2 3">S7-3-11</strain>
    </source>
</reference>
<gene>
    <name evidence="2" type="ORF">AAFH49_04065</name>
</gene>
<name>A0ABU9LRY3_9BACT</name>
<dbReference type="PROSITE" id="PS51257">
    <property type="entry name" value="PROKAR_LIPOPROTEIN"/>
    <property type="match status" value="1"/>
</dbReference>
<comment type="caution">
    <text evidence="2">The sequence shown here is derived from an EMBL/GenBank/DDBJ whole genome shotgun (WGS) entry which is preliminary data.</text>
</comment>
<dbReference type="Proteomes" id="UP001479606">
    <property type="component" value="Unassembled WGS sequence"/>
</dbReference>
<evidence type="ECO:0008006" key="4">
    <source>
        <dbReference type="Google" id="ProtNLM"/>
    </source>
</evidence>
<feature type="chain" id="PRO_5046081466" description="Lipoprotein" evidence="1">
    <location>
        <begin position="23"/>
        <end position="186"/>
    </location>
</feature>